<dbReference type="InterPro" id="IPR007402">
    <property type="entry name" value="DUF455"/>
</dbReference>
<accession>A0A2S7K913</accession>
<dbReference type="CDD" id="cd00657">
    <property type="entry name" value="Ferritin_like"/>
    <property type="match status" value="1"/>
</dbReference>
<dbReference type="InterPro" id="IPR011197">
    <property type="entry name" value="UCP012318"/>
</dbReference>
<organism evidence="2 3">
    <name type="scientific">Hyphococcus luteus</name>
    <dbReference type="NCBI Taxonomy" id="2058213"/>
    <lineage>
        <taxon>Bacteria</taxon>
        <taxon>Pseudomonadati</taxon>
        <taxon>Pseudomonadota</taxon>
        <taxon>Alphaproteobacteria</taxon>
        <taxon>Parvularculales</taxon>
        <taxon>Parvularculaceae</taxon>
        <taxon>Hyphococcus</taxon>
    </lineage>
</organism>
<dbReference type="Proteomes" id="UP000239504">
    <property type="component" value="Unassembled WGS sequence"/>
</dbReference>
<dbReference type="OrthoDB" id="9778629at2"/>
<dbReference type="AlphaFoldDB" id="A0A2S7K913"/>
<protein>
    <submittedName>
        <fullName evidence="2">DUF455 domain-containing protein</fullName>
    </submittedName>
</protein>
<dbReference type="SUPFAM" id="SSF47240">
    <property type="entry name" value="Ferritin-like"/>
    <property type="match status" value="1"/>
</dbReference>
<proteinExistence type="predicted"/>
<gene>
    <name evidence="2" type="ORF">CW354_03340</name>
</gene>
<evidence type="ECO:0000256" key="1">
    <source>
        <dbReference type="SAM" id="MobiDB-lite"/>
    </source>
</evidence>
<dbReference type="Pfam" id="PF04305">
    <property type="entry name" value="DUF455"/>
    <property type="match status" value="1"/>
</dbReference>
<sequence length="276" mass="29417">MSGAAPSFLLAAAVGVLRAADPAEKTAAADRAEALRAAGAPLGEAPSPPDYPARPSRPALVPPGEVPRRKLGSPEGRAALLHAVAHIEFNAIDLAFDMAARFAPMIAAEGLDSAAFARDWVRIGGEEARHFRMIADRMDAFGCAYGGLAAHNGLWEAAEQTREDVLARLAIAPLILEARGLDVTPDMMDRLRAAGDPDSAAVLEVIYREEVGHVACGKRWFDAVCAARGLEPVGAFHALREEFFAGRLKPPFNHDARAQAGLPRAFYEPLGKENRV</sequence>
<dbReference type="EMBL" id="PJCH01000003">
    <property type="protein sequence ID" value="PQA88996.1"/>
    <property type="molecule type" value="Genomic_DNA"/>
</dbReference>
<dbReference type="PIRSF" id="PIRSF012318">
    <property type="entry name" value="UCP012318"/>
    <property type="match status" value="1"/>
</dbReference>
<dbReference type="InterPro" id="IPR009078">
    <property type="entry name" value="Ferritin-like_SF"/>
</dbReference>
<name>A0A2S7K913_9PROT</name>
<dbReference type="PANTHER" id="PTHR42782:SF4">
    <property type="entry name" value="DUF455 DOMAIN-CONTAINING PROTEIN"/>
    <property type="match status" value="1"/>
</dbReference>
<comment type="caution">
    <text evidence="2">The sequence shown here is derived from an EMBL/GenBank/DDBJ whole genome shotgun (WGS) entry which is preliminary data.</text>
</comment>
<keyword evidence="3" id="KW-1185">Reference proteome</keyword>
<evidence type="ECO:0000313" key="2">
    <source>
        <dbReference type="EMBL" id="PQA88996.1"/>
    </source>
</evidence>
<feature type="compositionally biased region" description="Low complexity" evidence="1">
    <location>
        <begin position="35"/>
        <end position="45"/>
    </location>
</feature>
<dbReference type="PANTHER" id="PTHR42782">
    <property type="entry name" value="SI:CH73-314G15.3"/>
    <property type="match status" value="1"/>
</dbReference>
<dbReference type="RefSeq" id="WP_104828634.1">
    <property type="nucleotide sequence ID" value="NZ_PJCH01000003.1"/>
</dbReference>
<evidence type="ECO:0000313" key="3">
    <source>
        <dbReference type="Proteomes" id="UP000239504"/>
    </source>
</evidence>
<reference evidence="2 3" key="1">
    <citation type="submission" date="2017-12" db="EMBL/GenBank/DDBJ databases">
        <authorList>
            <person name="Hurst M.R.H."/>
        </authorList>
    </citation>
    <scope>NUCLEOTIDE SEQUENCE [LARGE SCALE GENOMIC DNA]</scope>
    <source>
        <strain evidence="2 3">SY-3-19</strain>
    </source>
</reference>
<feature type="region of interest" description="Disordered" evidence="1">
    <location>
        <begin position="30"/>
        <end position="72"/>
    </location>
</feature>